<organism evidence="2 3">
    <name type="scientific">Linum tenue</name>
    <dbReference type="NCBI Taxonomy" id="586396"/>
    <lineage>
        <taxon>Eukaryota</taxon>
        <taxon>Viridiplantae</taxon>
        <taxon>Streptophyta</taxon>
        <taxon>Embryophyta</taxon>
        <taxon>Tracheophyta</taxon>
        <taxon>Spermatophyta</taxon>
        <taxon>Magnoliopsida</taxon>
        <taxon>eudicotyledons</taxon>
        <taxon>Gunneridae</taxon>
        <taxon>Pentapetalae</taxon>
        <taxon>rosids</taxon>
        <taxon>fabids</taxon>
        <taxon>Malpighiales</taxon>
        <taxon>Linaceae</taxon>
        <taxon>Linum</taxon>
    </lineage>
</organism>
<reference evidence="2" key="1">
    <citation type="submission" date="2022-08" db="EMBL/GenBank/DDBJ databases">
        <authorList>
            <person name="Gutierrez-Valencia J."/>
        </authorList>
    </citation>
    <scope>NUCLEOTIDE SEQUENCE</scope>
</reference>
<name>A0AAV0JZQ4_9ROSI</name>
<feature type="compositionally biased region" description="Gly residues" evidence="1">
    <location>
        <begin position="83"/>
        <end position="96"/>
    </location>
</feature>
<dbReference type="Proteomes" id="UP001154282">
    <property type="component" value="Unassembled WGS sequence"/>
</dbReference>
<comment type="caution">
    <text evidence="2">The sequence shown here is derived from an EMBL/GenBank/DDBJ whole genome shotgun (WGS) entry which is preliminary data.</text>
</comment>
<dbReference type="AlphaFoldDB" id="A0AAV0JZQ4"/>
<sequence>SPSRSHHTIHPPPPAAPPRHRRGVSSTTSWRRRCRRSGPGGGFSGDAPPGLPWREEPERRQVGLRAPRAQHRDTCLARNLPGPGNGGPGPRRGGTGLPREVGLPQLRRLRLAASHPGFHRHRRRQEGGGRGRRDVSPRRRQRDGGRGRA</sequence>
<feature type="compositionally biased region" description="Basic and acidic residues" evidence="1">
    <location>
        <begin position="125"/>
        <end position="149"/>
    </location>
</feature>
<gene>
    <name evidence="2" type="ORF">LITE_LOCUS16257</name>
</gene>
<protein>
    <submittedName>
        <fullName evidence="2">Uncharacterized protein</fullName>
    </submittedName>
</protein>
<feature type="region of interest" description="Disordered" evidence="1">
    <location>
        <begin position="1"/>
        <end position="149"/>
    </location>
</feature>
<evidence type="ECO:0000313" key="3">
    <source>
        <dbReference type="Proteomes" id="UP001154282"/>
    </source>
</evidence>
<feature type="non-terminal residue" evidence="2">
    <location>
        <position position="1"/>
    </location>
</feature>
<proteinExistence type="predicted"/>
<evidence type="ECO:0000256" key="1">
    <source>
        <dbReference type="SAM" id="MobiDB-lite"/>
    </source>
</evidence>
<accession>A0AAV0JZQ4</accession>
<dbReference type="EMBL" id="CAMGYJ010000005">
    <property type="protein sequence ID" value="CAI0414358.1"/>
    <property type="molecule type" value="Genomic_DNA"/>
</dbReference>
<evidence type="ECO:0000313" key="2">
    <source>
        <dbReference type="EMBL" id="CAI0414358.1"/>
    </source>
</evidence>
<keyword evidence="3" id="KW-1185">Reference proteome</keyword>